<dbReference type="GO" id="GO:0016887">
    <property type="term" value="F:ATP hydrolysis activity"/>
    <property type="evidence" value="ECO:0007669"/>
    <property type="project" value="InterPro"/>
</dbReference>
<proteinExistence type="inferred from homology"/>
<dbReference type="SUPFAM" id="SSF52540">
    <property type="entry name" value="P-loop containing nucleoside triphosphate hydrolases"/>
    <property type="match status" value="1"/>
</dbReference>
<dbReference type="GO" id="GO:0140359">
    <property type="term" value="F:ABC-type transporter activity"/>
    <property type="evidence" value="ECO:0007669"/>
    <property type="project" value="InterPro"/>
</dbReference>
<dbReference type="InterPro" id="IPR050683">
    <property type="entry name" value="Bact_Polysacc_Export_ATP-bd"/>
</dbReference>
<evidence type="ECO:0000313" key="7">
    <source>
        <dbReference type="Proteomes" id="UP000250086"/>
    </source>
</evidence>
<keyword evidence="2" id="KW-0813">Transport</keyword>
<dbReference type="InterPro" id="IPR003439">
    <property type="entry name" value="ABC_transporter-like_ATP-bd"/>
</dbReference>
<evidence type="ECO:0000259" key="5">
    <source>
        <dbReference type="PROSITE" id="PS50893"/>
    </source>
</evidence>
<evidence type="ECO:0000256" key="1">
    <source>
        <dbReference type="ARBA" id="ARBA00005417"/>
    </source>
</evidence>
<dbReference type="PANTHER" id="PTHR46743:SF2">
    <property type="entry name" value="TEICHOIC ACIDS EXPORT ATP-BINDING PROTEIN TAGH"/>
    <property type="match status" value="1"/>
</dbReference>
<dbReference type="InterPro" id="IPR003593">
    <property type="entry name" value="AAA+_ATPase"/>
</dbReference>
<dbReference type="PANTHER" id="PTHR46743">
    <property type="entry name" value="TEICHOIC ACIDS EXPORT ATP-BINDING PROTEIN TAGH"/>
    <property type="match status" value="1"/>
</dbReference>
<sequence length="220" mass="24299">MIILENVCRSYRTNTGVHKVLDNVSVTFKEGVNTAILGLNGAGKSTMIRLIGGSEQPDSGRIIRDATVSWPIGFAGCFHGSLSGRENLRFVCRIYGANIKQVTAYVEEFSELGEYLDMPFKTYSSGMRSKLAFGLSLAVGFDFYLIDEAFSVGDVVFRRKAALELNKLKERATLIYVSHSASSVIHHCSAGAVLNQGKLEYYSDIKQAIEKYTEICNARK</sequence>
<dbReference type="PROSITE" id="PS00211">
    <property type="entry name" value="ABC_TRANSPORTER_1"/>
    <property type="match status" value="1"/>
</dbReference>
<protein>
    <submittedName>
        <fullName evidence="6">Polysialic acid transport ATP-binding protein KpsT</fullName>
    </submittedName>
</protein>
<evidence type="ECO:0000256" key="3">
    <source>
        <dbReference type="ARBA" id="ARBA00022741"/>
    </source>
</evidence>
<dbReference type="GO" id="GO:0016020">
    <property type="term" value="C:membrane"/>
    <property type="evidence" value="ECO:0007669"/>
    <property type="project" value="InterPro"/>
</dbReference>
<dbReference type="AlphaFoldDB" id="A0A2X0VMY9"/>
<dbReference type="PROSITE" id="PS50893">
    <property type="entry name" value="ABC_TRANSPORTER_2"/>
    <property type="match status" value="1"/>
</dbReference>
<dbReference type="CDD" id="cd03220">
    <property type="entry name" value="ABC_KpsT_Wzt"/>
    <property type="match status" value="1"/>
</dbReference>
<evidence type="ECO:0000256" key="4">
    <source>
        <dbReference type="ARBA" id="ARBA00022840"/>
    </source>
</evidence>
<dbReference type="Pfam" id="PF00005">
    <property type="entry name" value="ABC_tran"/>
    <property type="match status" value="1"/>
</dbReference>
<dbReference type="Gene3D" id="3.40.50.300">
    <property type="entry name" value="P-loop containing nucleotide triphosphate hydrolases"/>
    <property type="match status" value="1"/>
</dbReference>
<dbReference type="InterPro" id="IPR027417">
    <property type="entry name" value="P-loop_NTPase"/>
</dbReference>
<dbReference type="InterPro" id="IPR017871">
    <property type="entry name" value="ABC_transporter-like_CS"/>
</dbReference>
<dbReference type="EMBL" id="UAPV01000001">
    <property type="protein sequence ID" value="SPT70878.1"/>
    <property type="molecule type" value="Genomic_DNA"/>
</dbReference>
<organism evidence="6 7">
    <name type="scientific">Anaerobiospirillum thomasii</name>
    <dbReference type="NCBI Taxonomy" id="179995"/>
    <lineage>
        <taxon>Bacteria</taxon>
        <taxon>Pseudomonadati</taxon>
        <taxon>Pseudomonadota</taxon>
        <taxon>Gammaproteobacteria</taxon>
        <taxon>Aeromonadales</taxon>
        <taxon>Succinivibrionaceae</taxon>
        <taxon>Anaerobiospirillum</taxon>
    </lineage>
</organism>
<evidence type="ECO:0000313" key="6">
    <source>
        <dbReference type="EMBL" id="SPT70878.1"/>
    </source>
</evidence>
<accession>A0A2X0VMY9</accession>
<reference evidence="6 7" key="1">
    <citation type="submission" date="2018-06" db="EMBL/GenBank/DDBJ databases">
        <authorList>
            <consortium name="Pathogen Informatics"/>
            <person name="Doyle S."/>
        </authorList>
    </citation>
    <scope>NUCLEOTIDE SEQUENCE [LARGE SCALE GENOMIC DNA]</scope>
    <source>
        <strain evidence="6 7">NCTC13093</strain>
    </source>
</reference>
<dbReference type="SMART" id="SM00382">
    <property type="entry name" value="AAA"/>
    <property type="match status" value="1"/>
</dbReference>
<dbReference type="InterPro" id="IPR015860">
    <property type="entry name" value="ABC_transpr_TagH-like"/>
</dbReference>
<keyword evidence="7" id="KW-1185">Reference proteome</keyword>
<dbReference type="GO" id="GO:0005524">
    <property type="term" value="F:ATP binding"/>
    <property type="evidence" value="ECO:0007669"/>
    <property type="project" value="UniProtKB-KW"/>
</dbReference>
<evidence type="ECO:0000256" key="2">
    <source>
        <dbReference type="ARBA" id="ARBA00022448"/>
    </source>
</evidence>
<dbReference type="RefSeq" id="WP_113744895.1">
    <property type="nucleotide sequence ID" value="NZ_UAPU01000005.1"/>
</dbReference>
<comment type="similarity">
    <text evidence="1">Belongs to the ABC transporter superfamily.</text>
</comment>
<keyword evidence="3" id="KW-0547">Nucleotide-binding</keyword>
<feature type="domain" description="ABC transporter" evidence="5">
    <location>
        <begin position="2"/>
        <end position="218"/>
    </location>
</feature>
<gene>
    <name evidence="6" type="primary">kpsT</name>
    <name evidence="6" type="ORF">NCTC13093_02302</name>
</gene>
<dbReference type="Proteomes" id="UP000250086">
    <property type="component" value="Unassembled WGS sequence"/>
</dbReference>
<dbReference type="OrthoDB" id="9778870at2"/>
<name>A0A2X0VMY9_9GAMM</name>
<keyword evidence="4 6" id="KW-0067">ATP-binding</keyword>